<evidence type="ECO:0000256" key="1">
    <source>
        <dbReference type="SAM" id="MobiDB-lite"/>
    </source>
</evidence>
<dbReference type="Proteomes" id="UP000258379">
    <property type="component" value="Unassembled WGS sequence"/>
</dbReference>
<reference evidence="2 3" key="1">
    <citation type="submission" date="2017-07" db="EMBL/GenBank/DDBJ databases">
        <title>A comparative genomics approach to explaining the enigmatic role of Gardnerella vaginalis in the vaginal microbiome.</title>
        <authorList>
            <person name="Vancuren S.J."/>
            <person name="Hill J.E."/>
        </authorList>
    </citation>
    <scope>NUCLEOTIDE SEQUENCE [LARGE SCALE GENOMIC DNA]</scope>
    <source>
        <strain evidence="2 3">WP023</strain>
    </source>
</reference>
<gene>
    <name evidence="2" type="ORF">CG405_07815</name>
</gene>
<organism evidence="2 3">
    <name type="scientific">Gardnerella vaginalis</name>
    <dbReference type="NCBI Taxonomy" id="2702"/>
    <lineage>
        <taxon>Bacteria</taxon>
        <taxon>Bacillati</taxon>
        <taxon>Actinomycetota</taxon>
        <taxon>Actinomycetes</taxon>
        <taxon>Bifidobacteriales</taxon>
        <taxon>Bifidobacteriaceae</taxon>
        <taxon>Gardnerella</taxon>
    </lineage>
</organism>
<name>A0A3E2C667_GARVA</name>
<sequence length="309" mass="35354">MSKKLFPIIMSNKKGGIMNNEAEIIANKTINNSTNTTSKYTCKTTDKRTNKITDKSTIKPIAKNLKKTSRQTSRHNSKTTSKSRNYDANKYSTTKDIAQETKIILENYDNKNQHIDISKNLPTLLDTTHLPGPLCMKKLSKFGAFERLSIRSGFAHSTAKSIEGRCKILKKLIPRDSAACMFTASWIWLGGTIPNILDVISGSHYRVVPHDHPLRVFRRKLLKREQKVIKDLRITSPARTICDIALTPSKNIYDEIRKKDTIFNLIQEYGTSFKECEKIINSNPHFPGAQKAKDWLKNVIEQEDIFYEY</sequence>
<proteinExistence type="predicted"/>
<accession>A0A3E2C667</accession>
<evidence type="ECO:0000313" key="2">
    <source>
        <dbReference type="EMBL" id="RFT27176.1"/>
    </source>
</evidence>
<protein>
    <submittedName>
        <fullName evidence="2">Uncharacterized protein</fullName>
    </submittedName>
</protein>
<dbReference type="AlphaFoldDB" id="A0A3E2C667"/>
<feature type="compositionally biased region" description="Basic residues" evidence="1">
    <location>
        <begin position="64"/>
        <end position="77"/>
    </location>
</feature>
<evidence type="ECO:0000313" key="3">
    <source>
        <dbReference type="Proteomes" id="UP000258379"/>
    </source>
</evidence>
<feature type="region of interest" description="Disordered" evidence="1">
    <location>
        <begin position="64"/>
        <end position="88"/>
    </location>
</feature>
<comment type="caution">
    <text evidence="2">The sequence shown here is derived from an EMBL/GenBank/DDBJ whole genome shotgun (WGS) entry which is preliminary data.</text>
</comment>
<dbReference type="EMBL" id="NNRU01000007">
    <property type="protein sequence ID" value="RFT27176.1"/>
    <property type="molecule type" value="Genomic_DNA"/>
</dbReference>